<accession>A0A7G9QE87</accession>
<dbReference type="Proteomes" id="UP000515806">
    <property type="component" value="Chromosome"/>
</dbReference>
<dbReference type="RefSeq" id="WP_187592261.1">
    <property type="nucleotide sequence ID" value="NZ_CP060723.1"/>
</dbReference>
<organism evidence="1 2">
    <name type="scientific">Pedobacter roseus</name>
    <dbReference type="NCBI Taxonomy" id="336820"/>
    <lineage>
        <taxon>Bacteria</taxon>
        <taxon>Pseudomonadati</taxon>
        <taxon>Bacteroidota</taxon>
        <taxon>Sphingobacteriia</taxon>
        <taxon>Sphingobacteriales</taxon>
        <taxon>Sphingobacteriaceae</taxon>
        <taxon>Pedobacter</taxon>
    </lineage>
</organism>
<dbReference type="PROSITE" id="PS51257">
    <property type="entry name" value="PROKAR_LIPOPROTEIN"/>
    <property type="match status" value="1"/>
</dbReference>
<dbReference type="EMBL" id="CP060723">
    <property type="protein sequence ID" value="QNN41662.1"/>
    <property type="molecule type" value="Genomic_DNA"/>
</dbReference>
<evidence type="ECO:0000313" key="2">
    <source>
        <dbReference type="Proteomes" id="UP000515806"/>
    </source>
</evidence>
<dbReference type="KEGG" id="proe:H9L23_21575"/>
<proteinExistence type="predicted"/>
<sequence>MKKISKKWIEIAFVAFAISTTLLSCSKEDFPPPKEVKSVKVVNITDLKNYMAELINVNVDDIRYDEKKEIFLLNGTEQIDRENLTEFYLVAKKK</sequence>
<name>A0A7G9QE87_9SPHI</name>
<keyword evidence="2" id="KW-1185">Reference proteome</keyword>
<dbReference type="AlphaFoldDB" id="A0A7G9QE87"/>
<gene>
    <name evidence="1" type="ORF">H9L23_21575</name>
</gene>
<reference evidence="1 2" key="1">
    <citation type="submission" date="2020-08" db="EMBL/GenBank/DDBJ databases">
        <title>Genome sequence of Pedobacter roseus KACC 11594T.</title>
        <authorList>
            <person name="Hyun D.-W."/>
            <person name="Bae J.-W."/>
        </authorList>
    </citation>
    <scope>NUCLEOTIDE SEQUENCE [LARGE SCALE GENOMIC DNA]</scope>
    <source>
        <strain evidence="1 2">KACC 11594</strain>
    </source>
</reference>
<evidence type="ECO:0000313" key="1">
    <source>
        <dbReference type="EMBL" id="QNN41662.1"/>
    </source>
</evidence>
<protein>
    <submittedName>
        <fullName evidence="1">Uncharacterized protein</fullName>
    </submittedName>
</protein>